<keyword evidence="3" id="KW-1185">Reference proteome</keyword>
<proteinExistence type="predicted"/>
<evidence type="ECO:0000313" key="2">
    <source>
        <dbReference type="EMBL" id="GMA36281.1"/>
    </source>
</evidence>
<evidence type="ECO:0008006" key="4">
    <source>
        <dbReference type="Google" id="ProtNLM"/>
    </source>
</evidence>
<name>A0ABQ6IEY2_9MICO</name>
<reference evidence="3" key="1">
    <citation type="journal article" date="2019" name="Int. J. Syst. Evol. Microbiol.">
        <title>The Global Catalogue of Microorganisms (GCM) 10K type strain sequencing project: providing services to taxonomists for standard genome sequencing and annotation.</title>
        <authorList>
            <consortium name="The Broad Institute Genomics Platform"/>
            <consortium name="The Broad Institute Genome Sequencing Center for Infectious Disease"/>
            <person name="Wu L."/>
            <person name="Ma J."/>
        </authorList>
    </citation>
    <scope>NUCLEOTIDE SEQUENCE [LARGE SCALE GENOMIC DNA]</scope>
    <source>
        <strain evidence="3">NBRC 112299</strain>
    </source>
</reference>
<protein>
    <recommendedName>
        <fullName evidence="4">Helix-turn-helix domain-containing protein</fullName>
    </recommendedName>
</protein>
<dbReference type="Proteomes" id="UP001157125">
    <property type="component" value="Unassembled WGS sequence"/>
</dbReference>
<feature type="region of interest" description="Disordered" evidence="1">
    <location>
        <begin position="42"/>
        <end position="72"/>
    </location>
</feature>
<evidence type="ECO:0000313" key="3">
    <source>
        <dbReference type="Proteomes" id="UP001157125"/>
    </source>
</evidence>
<organism evidence="2 3">
    <name type="scientific">Demequina litorisediminis</name>
    <dbReference type="NCBI Taxonomy" id="1849022"/>
    <lineage>
        <taxon>Bacteria</taxon>
        <taxon>Bacillati</taxon>
        <taxon>Actinomycetota</taxon>
        <taxon>Actinomycetes</taxon>
        <taxon>Micrococcales</taxon>
        <taxon>Demequinaceae</taxon>
        <taxon>Demequina</taxon>
    </lineage>
</organism>
<dbReference type="RefSeq" id="WP_284328485.1">
    <property type="nucleotide sequence ID" value="NZ_BSUN01000001.1"/>
</dbReference>
<accession>A0ABQ6IEY2</accession>
<evidence type="ECO:0000256" key="1">
    <source>
        <dbReference type="SAM" id="MobiDB-lite"/>
    </source>
</evidence>
<gene>
    <name evidence="2" type="ORF">GCM10025876_24850</name>
</gene>
<comment type="caution">
    <text evidence="2">The sequence shown here is derived from an EMBL/GenBank/DDBJ whole genome shotgun (WGS) entry which is preliminary data.</text>
</comment>
<sequence>MTRLSDDDVARLRERYATGERQADLAVAFGVSQTSVSALVTGRTRADAGGPLAQAPAKPPRASRSTQASPRVRLTDEVVAQVRRRVGEGEARAEVASGLGISKASVDSIMAGRRGGSTAGRAGALDVAARARVRAAHAAGQSQSSIAREMGTSQQMVSKVLRAAQER</sequence>
<dbReference type="EMBL" id="BSUN01000001">
    <property type="protein sequence ID" value="GMA36281.1"/>
    <property type="molecule type" value="Genomic_DNA"/>
</dbReference>